<dbReference type="InterPro" id="IPR019109">
    <property type="entry name" value="MamF_MmsF"/>
</dbReference>
<comment type="subcellular location">
    <subcellularLocation>
        <location evidence="1">Membrane</location>
        <topology evidence="1">Multi-pass membrane protein</topology>
    </subcellularLocation>
</comment>
<sequence length="128" mass="14558">MDEWPPMRDQDPPPGRDEKNIAMLAHLLPLLGFLIPGMNIVVPLLIWLTKRNESVYIDHHAREALNFQISLTLLAAIWFALQMMLVGLFFLPLVPVVVILALILMIRAGLKASGGNYYQYPFCVRFVN</sequence>
<evidence type="ECO:0000313" key="6">
    <source>
        <dbReference type="EMBL" id="AMO58770.1"/>
    </source>
</evidence>
<dbReference type="AlphaFoldDB" id="A0A142BJ44"/>
<gene>
    <name evidence="6" type="ORF">EZMO1_4879</name>
</gene>
<proteinExistence type="predicted"/>
<dbReference type="Pfam" id="PF09685">
    <property type="entry name" value="MamF_MmsF"/>
    <property type="match status" value="1"/>
</dbReference>
<accession>A0A142BJ44</accession>
<dbReference type="OrthoDB" id="9808930at2"/>
<feature type="transmembrane region" description="Helical" evidence="5">
    <location>
        <begin position="87"/>
        <end position="106"/>
    </location>
</feature>
<organism evidence="6 7">
    <name type="scientific">Endozoicomonas montiporae CL-33</name>
    <dbReference type="NCBI Taxonomy" id="570277"/>
    <lineage>
        <taxon>Bacteria</taxon>
        <taxon>Pseudomonadati</taxon>
        <taxon>Pseudomonadota</taxon>
        <taxon>Gammaproteobacteria</taxon>
        <taxon>Oceanospirillales</taxon>
        <taxon>Endozoicomonadaceae</taxon>
        <taxon>Endozoicomonas</taxon>
    </lineage>
</organism>
<dbReference type="STRING" id="570277.EZMO1_4879"/>
<protein>
    <recommendedName>
        <fullName evidence="8">Orotate phosphoribosyltransferase</fullName>
    </recommendedName>
</protein>
<keyword evidence="2 5" id="KW-0812">Transmembrane</keyword>
<evidence type="ECO:0000256" key="4">
    <source>
        <dbReference type="ARBA" id="ARBA00023136"/>
    </source>
</evidence>
<reference evidence="6 7" key="1">
    <citation type="journal article" date="2016" name="Front. Microbiol.">
        <title>Genomic Insight into the Host-Endosymbiont Relationship of Endozoicomonas montiporae CL-33(T) with its Coral Host.</title>
        <authorList>
            <person name="Ding J.-Y."/>
            <person name="Shiu J.-H."/>
            <person name="Chen W.-M."/>
            <person name="Chiang Y.-R."/>
            <person name="Tang S.-L."/>
        </authorList>
    </citation>
    <scope>NUCLEOTIDE SEQUENCE [LARGE SCALE GENOMIC DNA]</scope>
    <source>
        <strain evidence="6 7">CL-33</strain>
    </source>
</reference>
<feature type="transmembrane region" description="Helical" evidence="5">
    <location>
        <begin position="20"/>
        <end position="48"/>
    </location>
</feature>
<evidence type="ECO:0008006" key="8">
    <source>
        <dbReference type="Google" id="ProtNLM"/>
    </source>
</evidence>
<dbReference type="KEGG" id="emp:EZMO1_4879"/>
<keyword evidence="3 5" id="KW-1133">Transmembrane helix</keyword>
<feature type="transmembrane region" description="Helical" evidence="5">
    <location>
        <begin position="64"/>
        <end position="81"/>
    </location>
</feature>
<evidence type="ECO:0000256" key="3">
    <source>
        <dbReference type="ARBA" id="ARBA00022989"/>
    </source>
</evidence>
<keyword evidence="4 5" id="KW-0472">Membrane</keyword>
<evidence type="ECO:0000313" key="7">
    <source>
        <dbReference type="Proteomes" id="UP000071065"/>
    </source>
</evidence>
<evidence type="ECO:0000256" key="5">
    <source>
        <dbReference type="SAM" id="Phobius"/>
    </source>
</evidence>
<dbReference type="Proteomes" id="UP000071065">
    <property type="component" value="Chromosome"/>
</dbReference>
<dbReference type="EMBL" id="CP013251">
    <property type="protein sequence ID" value="AMO58770.1"/>
    <property type="molecule type" value="Genomic_DNA"/>
</dbReference>
<dbReference type="PATRIC" id="fig|570277.3.peg.5215"/>
<evidence type="ECO:0000256" key="1">
    <source>
        <dbReference type="ARBA" id="ARBA00004141"/>
    </source>
</evidence>
<evidence type="ECO:0000256" key="2">
    <source>
        <dbReference type="ARBA" id="ARBA00022692"/>
    </source>
</evidence>
<name>A0A142BJ44_9GAMM</name>